<evidence type="ECO:0000313" key="1">
    <source>
        <dbReference type="EMBL" id="MEL0660903.1"/>
    </source>
</evidence>
<keyword evidence="2" id="KW-1185">Reference proteome</keyword>
<gene>
    <name evidence="1" type="ORF">V6255_17370</name>
</gene>
<protein>
    <submittedName>
        <fullName evidence="1">NGG1p interacting factor NIF3</fullName>
    </submittedName>
</protein>
<organism evidence="1 2">
    <name type="scientific">Psychromonas arctica</name>
    <dbReference type="NCBI Taxonomy" id="168275"/>
    <lineage>
        <taxon>Bacteria</taxon>
        <taxon>Pseudomonadati</taxon>
        <taxon>Pseudomonadota</taxon>
        <taxon>Gammaproteobacteria</taxon>
        <taxon>Alteromonadales</taxon>
        <taxon>Psychromonadaceae</taxon>
        <taxon>Psychromonas</taxon>
    </lineage>
</organism>
<accession>A0ABU9HG76</accession>
<reference evidence="1 2" key="1">
    <citation type="submission" date="2024-02" db="EMBL/GenBank/DDBJ databases">
        <title>Bacteria isolated from the canopy kelp, Nereocystis luetkeana.</title>
        <authorList>
            <person name="Pfister C.A."/>
            <person name="Younker I.T."/>
            <person name="Light S.H."/>
        </authorList>
    </citation>
    <scope>NUCLEOTIDE SEQUENCE [LARGE SCALE GENOMIC DNA]</scope>
    <source>
        <strain evidence="1 2">TI.2.07</strain>
    </source>
</reference>
<evidence type="ECO:0000313" key="2">
    <source>
        <dbReference type="Proteomes" id="UP001366060"/>
    </source>
</evidence>
<proteinExistence type="predicted"/>
<dbReference type="Gene3D" id="3.30.70.120">
    <property type="match status" value="1"/>
</dbReference>
<dbReference type="PANTHER" id="PTHR41774:SF1">
    <property type="entry name" value="NGG1P INTERACTING FACTOR NIF3"/>
    <property type="match status" value="1"/>
</dbReference>
<name>A0ABU9HG76_9GAMM</name>
<dbReference type="SUPFAM" id="SSF102705">
    <property type="entry name" value="NIF3 (NGG1p interacting factor 3)-like"/>
    <property type="match status" value="1"/>
</dbReference>
<comment type="caution">
    <text evidence="1">The sequence shown here is derived from an EMBL/GenBank/DDBJ whole genome shotgun (WGS) entry which is preliminary data.</text>
</comment>
<dbReference type="PANTHER" id="PTHR41774">
    <property type="match status" value="1"/>
</dbReference>
<sequence>MLYQIHFYVPEESLEAVKTAMFNAGAGQVGEYQQCSWQVLGQGQFKPSENATPYIGQQQQLTALNEYRVEMVCKESLLKAVLTALIEAHPYQEVAYGALPIITVDQLDS</sequence>
<dbReference type="InterPro" id="IPR015867">
    <property type="entry name" value="N-reg_PII/ATP_PRibTrfase_C"/>
</dbReference>
<dbReference type="RefSeq" id="WP_341629274.1">
    <property type="nucleotide sequence ID" value="NZ_JBAKBA010000066.1"/>
</dbReference>
<dbReference type="Proteomes" id="UP001366060">
    <property type="component" value="Unassembled WGS sequence"/>
</dbReference>
<dbReference type="EMBL" id="JBAKBA010000066">
    <property type="protein sequence ID" value="MEL0660903.1"/>
    <property type="molecule type" value="Genomic_DNA"/>
</dbReference>
<dbReference type="InterPro" id="IPR036069">
    <property type="entry name" value="DUF34/NIF3_sf"/>
</dbReference>